<dbReference type="PANTHER" id="PTHR23501">
    <property type="entry name" value="MAJOR FACILITATOR SUPERFAMILY"/>
    <property type="match status" value="1"/>
</dbReference>
<feature type="transmembrane region" description="Helical" evidence="7">
    <location>
        <begin position="160"/>
        <end position="179"/>
    </location>
</feature>
<evidence type="ECO:0000256" key="4">
    <source>
        <dbReference type="ARBA" id="ARBA00022692"/>
    </source>
</evidence>
<feature type="transmembrane region" description="Helical" evidence="7">
    <location>
        <begin position="370"/>
        <end position="388"/>
    </location>
</feature>
<sequence>MADRFSLLKILLRLIPEVQAQDPNSVRPIHGWQWFLVIAAIYSTAFLYGLDTTITADVQPAIIETFGQVGQLTWVGVGFPLGSVATILPIGYAFGIFNIKYFYLLSVIIFGAGSALCGAAPNMNALIVGRVIAGAGGAGMYLGVLNYVAVFTSLRERSLYSGLIGFIWGIGTIVGPVVGGGFASSSATWRWSFYINVVLLGLFAPALIFLAPQFQPRPGVSFLEKLMELDWFGIVLIASIFSLYVVALTFGGIEWAWNDNRFIAVIVVFGVLFITFIITQYFAIFTTKERRIFPGQFLRQRSIVLLYLGTAASASAIFVAVYYIPIFFQFAHNDTAIEASLRLFPFMMVTIFFVMVNGALLPVFGYYMPWYLLGGVFITVGASLMYTVNSETGKSNIYGYSILMAIGAGSIVQAGYSIAVAKVKPHEIQAAIGFINIAQLGSATISLTISGSIFQNVAFSNLEHILAGQEYSQEEIRTVISGTTSIVFQNMTPELKEAALKGIVQAMSKVYILVIASGGLIIISSCFMKMEKLFGKA</sequence>
<evidence type="ECO:0000256" key="3">
    <source>
        <dbReference type="ARBA" id="ARBA00022448"/>
    </source>
</evidence>
<name>A0A0C3HL25_OIDMZ</name>
<feature type="transmembrane region" description="Helical" evidence="7">
    <location>
        <begin position="431"/>
        <end position="454"/>
    </location>
</feature>
<dbReference type="FunFam" id="1.20.1250.20:FF:000429">
    <property type="entry name" value="MFS drug efflux transporter, putative"/>
    <property type="match status" value="1"/>
</dbReference>
<dbReference type="Proteomes" id="UP000054321">
    <property type="component" value="Unassembled WGS sequence"/>
</dbReference>
<accession>A0A0C3HL25</accession>
<reference evidence="11" key="2">
    <citation type="submission" date="2015-01" db="EMBL/GenBank/DDBJ databases">
        <title>Evolutionary Origins and Diversification of the Mycorrhizal Mutualists.</title>
        <authorList>
            <consortium name="DOE Joint Genome Institute"/>
            <consortium name="Mycorrhizal Genomics Consortium"/>
            <person name="Kohler A."/>
            <person name="Kuo A."/>
            <person name="Nagy L.G."/>
            <person name="Floudas D."/>
            <person name="Copeland A."/>
            <person name="Barry K.W."/>
            <person name="Cichocki N."/>
            <person name="Veneault-Fourrey C."/>
            <person name="LaButti K."/>
            <person name="Lindquist E.A."/>
            <person name="Lipzen A."/>
            <person name="Lundell T."/>
            <person name="Morin E."/>
            <person name="Murat C."/>
            <person name="Riley R."/>
            <person name="Ohm R."/>
            <person name="Sun H."/>
            <person name="Tunlid A."/>
            <person name="Henrissat B."/>
            <person name="Grigoriev I.V."/>
            <person name="Hibbett D.S."/>
            <person name="Martin F."/>
        </authorList>
    </citation>
    <scope>NUCLEOTIDE SEQUENCE [LARGE SCALE GENOMIC DNA]</scope>
    <source>
        <strain evidence="11">Zn</strain>
    </source>
</reference>
<organism evidence="10 11">
    <name type="scientific">Oidiodendron maius (strain Zn)</name>
    <dbReference type="NCBI Taxonomy" id="913774"/>
    <lineage>
        <taxon>Eukaryota</taxon>
        <taxon>Fungi</taxon>
        <taxon>Dikarya</taxon>
        <taxon>Ascomycota</taxon>
        <taxon>Pezizomycotina</taxon>
        <taxon>Leotiomycetes</taxon>
        <taxon>Leotiomycetes incertae sedis</taxon>
        <taxon>Myxotrichaceae</taxon>
        <taxon>Oidiodendron</taxon>
    </lineage>
</organism>
<evidence type="ECO:0000313" key="10">
    <source>
        <dbReference type="EMBL" id="KIN03037.1"/>
    </source>
</evidence>
<reference evidence="10 11" key="1">
    <citation type="submission" date="2014-04" db="EMBL/GenBank/DDBJ databases">
        <authorList>
            <consortium name="DOE Joint Genome Institute"/>
            <person name="Kuo A."/>
            <person name="Martino E."/>
            <person name="Perotto S."/>
            <person name="Kohler A."/>
            <person name="Nagy L.G."/>
            <person name="Floudas D."/>
            <person name="Copeland A."/>
            <person name="Barry K.W."/>
            <person name="Cichocki N."/>
            <person name="Veneault-Fourrey C."/>
            <person name="LaButti K."/>
            <person name="Lindquist E.A."/>
            <person name="Lipzen A."/>
            <person name="Lundell T."/>
            <person name="Morin E."/>
            <person name="Murat C."/>
            <person name="Sun H."/>
            <person name="Tunlid A."/>
            <person name="Henrissat B."/>
            <person name="Grigoriev I.V."/>
            <person name="Hibbett D.S."/>
            <person name="Martin F."/>
            <person name="Nordberg H.P."/>
            <person name="Cantor M.N."/>
            <person name="Hua S.X."/>
        </authorList>
    </citation>
    <scope>NUCLEOTIDE SEQUENCE [LARGE SCALE GENOMIC DNA]</scope>
    <source>
        <strain evidence="10 11">Zn</strain>
    </source>
</reference>
<dbReference type="PROSITE" id="PS50850">
    <property type="entry name" value="MFS"/>
    <property type="match status" value="1"/>
</dbReference>
<dbReference type="InterPro" id="IPR011701">
    <property type="entry name" value="MFS"/>
</dbReference>
<dbReference type="AlphaFoldDB" id="A0A0C3HL25"/>
<comment type="similarity">
    <text evidence="2">Belongs to the major facilitator superfamily. TCR/Tet family.</text>
</comment>
<evidence type="ECO:0000259" key="9">
    <source>
        <dbReference type="PROSITE" id="PS50850"/>
    </source>
</evidence>
<proteinExistence type="inferred from homology"/>
<evidence type="ECO:0000256" key="6">
    <source>
        <dbReference type="ARBA" id="ARBA00023136"/>
    </source>
</evidence>
<gene>
    <name evidence="10" type="ORF">OIDMADRAFT_102859</name>
</gene>
<feature type="transmembrane region" description="Helical" evidence="7">
    <location>
        <begin position="101"/>
        <end position="121"/>
    </location>
</feature>
<keyword evidence="8" id="KW-0732">Signal</keyword>
<comment type="subcellular location">
    <subcellularLocation>
        <location evidence="1">Membrane</location>
        <topology evidence="1">Multi-pass membrane protein</topology>
    </subcellularLocation>
</comment>
<feature type="transmembrane region" description="Helical" evidence="7">
    <location>
        <begin position="191"/>
        <end position="210"/>
    </location>
</feature>
<dbReference type="HOGENOM" id="CLU_000960_22_1_1"/>
<keyword evidence="11" id="KW-1185">Reference proteome</keyword>
<feature type="domain" description="Major facilitator superfamily (MFS) profile" evidence="9">
    <location>
        <begin position="37"/>
        <end position="496"/>
    </location>
</feature>
<feature type="transmembrane region" description="Helical" evidence="7">
    <location>
        <begin position="127"/>
        <end position="148"/>
    </location>
</feature>
<dbReference type="Pfam" id="PF07690">
    <property type="entry name" value="MFS_1"/>
    <property type="match status" value="1"/>
</dbReference>
<protein>
    <recommendedName>
        <fullName evidence="9">Major facilitator superfamily (MFS) profile domain-containing protein</fullName>
    </recommendedName>
</protein>
<evidence type="ECO:0000256" key="1">
    <source>
        <dbReference type="ARBA" id="ARBA00004141"/>
    </source>
</evidence>
<dbReference type="PANTHER" id="PTHR23501:SF12">
    <property type="entry name" value="MAJOR FACILITATOR SUPERFAMILY (MFS) PROFILE DOMAIN-CONTAINING PROTEIN-RELATED"/>
    <property type="match status" value="1"/>
</dbReference>
<dbReference type="SUPFAM" id="SSF103473">
    <property type="entry name" value="MFS general substrate transporter"/>
    <property type="match status" value="1"/>
</dbReference>
<evidence type="ECO:0000256" key="5">
    <source>
        <dbReference type="ARBA" id="ARBA00022989"/>
    </source>
</evidence>
<feature type="transmembrane region" description="Helical" evidence="7">
    <location>
        <begin position="304"/>
        <end position="324"/>
    </location>
</feature>
<evidence type="ECO:0000256" key="2">
    <source>
        <dbReference type="ARBA" id="ARBA00007520"/>
    </source>
</evidence>
<keyword evidence="6 7" id="KW-0472">Membrane</keyword>
<dbReference type="GO" id="GO:0005886">
    <property type="term" value="C:plasma membrane"/>
    <property type="evidence" value="ECO:0007669"/>
    <property type="project" value="TreeGrafter"/>
</dbReference>
<feature type="transmembrane region" description="Helical" evidence="7">
    <location>
        <begin position="400"/>
        <end position="419"/>
    </location>
</feature>
<dbReference type="InParanoid" id="A0A0C3HL25"/>
<feature type="signal peptide" evidence="8">
    <location>
        <begin position="1"/>
        <end position="20"/>
    </location>
</feature>
<dbReference type="EMBL" id="KN832874">
    <property type="protein sequence ID" value="KIN03037.1"/>
    <property type="molecule type" value="Genomic_DNA"/>
</dbReference>
<feature type="transmembrane region" description="Helical" evidence="7">
    <location>
        <begin position="344"/>
        <end position="363"/>
    </location>
</feature>
<feature type="transmembrane region" description="Helical" evidence="7">
    <location>
        <begin position="30"/>
        <end position="50"/>
    </location>
</feature>
<evidence type="ECO:0000256" key="7">
    <source>
        <dbReference type="SAM" id="Phobius"/>
    </source>
</evidence>
<feature type="chain" id="PRO_5002165177" description="Major facilitator superfamily (MFS) profile domain-containing protein" evidence="8">
    <location>
        <begin position="21"/>
        <end position="537"/>
    </location>
</feature>
<dbReference type="Gene3D" id="1.20.1250.20">
    <property type="entry name" value="MFS general substrate transporter like domains"/>
    <property type="match status" value="2"/>
</dbReference>
<feature type="transmembrane region" description="Helical" evidence="7">
    <location>
        <begin position="510"/>
        <end position="528"/>
    </location>
</feature>
<keyword evidence="5 7" id="KW-1133">Transmembrane helix</keyword>
<dbReference type="InterPro" id="IPR020846">
    <property type="entry name" value="MFS_dom"/>
</dbReference>
<keyword evidence="4 7" id="KW-0812">Transmembrane</keyword>
<dbReference type="InterPro" id="IPR036259">
    <property type="entry name" value="MFS_trans_sf"/>
</dbReference>
<feature type="transmembrane region" description="Helical" evidence="7">
    <location>
        <begin position="262"/>
        <end position="283"/>
    </location>
</feature>
<dbReference type="GO" id="GO:0022857">
    <property type="term" value="F:transmembrane transporter activity"/>
    <property type="evidence" value="ECO:0007669"/>
    <property type="project" value="InterPro"/>
</dbReference>
<evidence type="ECO:0000313" key="11">
    <source>
        <dbReference type="Proteomes" id="UP000054321"/>
    </source>
</evidence>
<keyword evidence="3" id="KW-0813">Transport</keyword>
<evidence type="ECO:0000256" key="8">
    <source>
        <dbReference type="SAM" id="SignalP"/>
    </source>
</evidence>
<dbReference type="OrthoDB" id="10021397at2759"/>
<feature type="transmembrane region" description="Helical" evidence="7">
    <location>
        <begin position="231"/>
        <end position="250"/>
    </location>
</feature>